<keyword evidence="3" id="KW-1185">Reference proteome</keyword>
<dbReference type="EMBL" id="BPQB01000139">
    <property type="protein sequence ID" value="GJF00192.1"/>
    <property type="molecule type" value="Genomic_DNA"/>
</dbReference>
<dbReference type="OrthoDB" id="2795925at2759"/>
<gene>
    <name evidence="2" type="ORF">PsYK624_164720</name>
</gene>
<feature type="compositionally biased region" description="Low complexity" evidence="1">
    <location>
        <begin position="48"/>
        <end position="66"/>
    </location>
</feature>
<dbReference type="Proteomes" id="UP000703269">
    <property type="component" value="Unassembled WGS sequence"/>
</dbReference>
<dbReference type="InterPro" id="IPR041078">
    <property type="entry name" value="Plavaka"/>
</dbReference>
<protein>
    <submittedName>
        <fullName evidence="2">Uncharacterized protein</fullName>
    </submittedName>
</protein>
<dbReference type="AlphaFoldDB" id="A0A9P3GS59"/>
<dbReference type="Pfam" id="PF18759">
    <property type="entry name" value="Plavaka"/>
    <property type="match status" value="1"/>
</dbReference>
<evidence type="ECO:0000256" key="1">
    <source>
        <dbReference type="SAM" id="MobiDB-lite"/>
    </source>
</evidence>
<proteinExistence type="predicted"/>
<accession>A0A9P3GS59</accession>
<sequence length="973" mass="111580">MVNDQKALRKIRKAQQKAPATPVQPPEQPVETLVEAPQDAWEPHKGNASSASSSAEERSASSASSSAEERSASHGPRTSPVGAEGEGHTLPELPPGETRPVPDPVPEGEERKKNDIKVEYHPNSGRGTSTYHFENWTKERPTVQLEDKEPWRPFNSRDDYEFANAVLQSGMKSEQVAVVLDIMHRMVGGQSDFTFKAPRDVDAAWELARSCYPGFKKHDIEVPHKGKPRSYEVWARDTEDLVKTMLEDRKLAPHFQWDARRMSKWDGEKWEQFWDSEPVTGSYMWDVQSQIPEDGTPLGIYIYADKNKLSTFGTQKGYPVVMRITNLDADVRHGVGLGGGHVVGFLPDPGDPAGFAGTTSWANHKRRVWHEAVKRIIQPLISDADLDLGMAVHCGDGIDRCFYTFMNIFAGDYEEQAMMTLNRGNNCNYPCPVCHVPHEELKDLSNDYDIRTVDECKAALQGRTAGQQEEASRDLGIRPLPSVMWLWPRTDPFKASSFDELHYFGNGVFGYHCLKELKTRMKDWTADGRAFNILLDEGVMKIPSWRNLTHFDRGFTQISFTDGSKYDDLAKVIVHGCYNVFPKDECLREYTLMRLIRNYTFCKTLGGLEVHTEATLKMLEDAILDFGTILEEYEQFAETDLKPKDWNVIKVHLQKHIPRDVRLKGTLVSMTTKQSEKFHGPMRKRYLNRTNFKKVMQQLAKWDETFFAAAAIRESIHSWEKMMKARRKELAKASKAKSQAENKPEGKPKGKEAYRWEQIYLGARESALTYDGFEKAHTDDPAYDKFRIRLNKFLRIFLNVPDNRKDSEWEHEPEDYKYTVTLDKHKTLVPCRLLEVQYQSTVTWEITEDLLRCSPDFHEHPRYDTVLFQDTPGVYVFAQLVCIFICSTDGHRLPMALVQPFQTSGRPSDIDMDFKLIRLKLQARDGCIFIPLRAVERGALLAQDSLQEDEYVVVDTIDADMFLRIRAMYPNRF</sequence>
<evidence type="ECO:0000313" key="2">
    <source>
        <dbReference type="EMBL" id="GJF00192.1"/>
    </source>
</evidence>
<feature type="region of interest" description="Disordered" evidence="1">
    <location>
        <begin position="1"/>
        <end position="135"/>
    </location>
</feature>
<evidence type="ECO:0000313" key="3">
    <source>
        <dbReference type="Proteomes" id="UP000703269"/>
    </source>
</evidence>
<reference evidence="2 3" key="1">
    <citation type="submission" date="2021-08" db="EMBL/GenBank/DDBJ databases">
        <title>Draft Genome Sequence of Phanerochaete sordida strain YK-624.</title>
        <authorList>
            <person name="Mori T."/>
            <person name="Dohra H."/>
            <person name="Suzuki T."/>
            <person name="Kawagishi H."/>
            <person name="Hirai H."/>
        </authorList>
    </citation>
    <scope>NUCLEOTIDE SEQUENCE [LARGE SCALE GENOMIC DNA]</scope>
    <source>
        <strain evidence="2 3">YK-624</strain>
    </source>
</reference>
<organism evidence="2 3">
    <name type="scientific">Phanerochaete sordida</name>
    <dbReference type="NCBI Taxonomy" id="48140"/>
    <lineage>
        <taxon>Eukaryota</taxon>
        <taxon>Fungi</taxon>
        <taxon>Dikarya</taxon>
        <taxon>Basidiomycota</taxon>
        <taxon>Agaricomycotina</taxon>
        <taxon>Agaricomycetes</taxon>
        <taxon>Polyporales</taxon>
        <taxon>Phanerochaetaceae</taxon>
        <taxon>Phanerochaete</taxon>
    </lineage>
</organism>
<name>A0A9P3GS59_9APHY</name>
<feature type="compositionally biased region" description="Basic and acidic residues" evidence="1">
    <location>
        <begin position="108"/>
        <end position="120"/>
    </location>
</feature>
<comment type="caution">
    <text evidence="2">The sequence shown here is derived from an EMBL/GenBank/DDBJ whole genome shotgun (WGS) entry which is preliminary data.</text>
</comment>
<feature type="region of interest" description="Disordered" evidence="1">
    <location>
        <begin position="730"/>
        <end position="750"/>
    </location>
</feature>